<keyword evidence="3 5" id="KW-0238">DNA-binding</keyword>
<dbReference type="GO" id="GO:0003677">
    <property type="term" value="F:DNA binding"/>
    <property type="evidence" value="ECO:0007669"/>
    <property type="project" value="UniProtKB-UniRule"/>
</dbReference>
<dbReference type="Pfam" id="PF00046">
    <property type="entry name" value="Homeodomain"/>
    <property type="match status" value="1"/>
</dbReference>
<dbReference type="InterPro" id="IPR001680">
    <property type="entry name" value="WD40_rpt"/>
</dbReference>
<dbReference type="InterPro" id="IPR042453">
    <property type="entry name" value="WDR53"/>
</dbReference>
<dbReference type="Gene3D" id="1.10.10.60">
    <property type="entry name" value="Homeodomain-like"/>
    <property type="match status" value="1"/>
</dbReference>
<feature type="repeat" description="WD" evidence="4">
    <location>
        <begin position="19"/>
        <end position="55"/>
    </location>
</feature>
<dbReference type="PROSITE" id="PS50082">
    <property type="entry name" value="WD_REPEATS_2"/>
    <property type="match status" value="2"/>
</dbReference>
<dbReference type="Gene3D" id="2.130.10.10">
    <property type="entry name" value="YVTN repeat-like/Quinoprotein amine dehydrogenase"/>
    <property type="match status" value="2"/>
</dbReference>
<sequence>MESEGPVFSQTTLRRCAKLIGHKDTVLCMDNTHQIGNLLCSGSEDGTLRLWDLKTVNRGEPYSELRAIRSLVVPSKEAVTGVALRHLEEKKNRKAPVKPAGTFDSHEEYQVYVAAESQLFRFSLEGTSIVLRDPYIVHPYNTEEINQVSICHGYLAACDDSGQVKVLDIEQGEKAPKLYKTLTGQHTNICSSAVFRSGKNSEVITCGQDCRVVIWDVSTTRAVATFDTNKSVKVEENQGKFQMVNPPLAHCVAVSPEGNAAAVALADCSISIYHIPTKKQLEELKEFHTAGVCQVLFYRSSSDDATYLVSGGNDGKINVWRVPASHILHPRPKATVTENCIHIASVSHGSKINWLTFSKRSGLLCCAHGLGANDGNPFGGAMCQGGLERKEGEVDLHSFPTQDASMEISRLLCQESQGPTSSIQNGSNGPASISEQRENIIREDAPLSVEMKPVRRCFSAKQKEELYRLFIRSPYPTLEERVQVARRFYTTERRVQIWFQNQRSRLEPSCVQKVTCHRVQRRVEGFEVVLSKKVSHLET</sequence>
<dbReference type="PROSITE" id="PS00678">
    <property type="entry name" value="WD_REPEATS_1"/>
    <property type="match status" value="1"/>
</dbReference>
<comment type="caution">
    <text evidence="7">The sequence shown here is derived from an EMBL/GenBank/DDBJ whole genome shotgun (WGS) entry which is preliminary data.</text>
</comment>
<feature type="domain" description="Homeobox" evidence="6">
    <location>
        <begin position="449"/>
        <end position="509"/>
    </location>
</feature>
<evidence type="ECO:0000256" key="1">
    <source>
        <dbReference type="ARBA" id="ARBA00022574"/>
    </source>
</evidence>
<dbReference type="PROSITE" id="PS50294">
    <property type="entry name" value="WD_REPEATS_REGION"/>
    <property type="match status" value="1"/>
</dbReference>
<dbReference type="Proteomes" id="UP000241769">
    <property type="component" value="Unassembled WGS sequence"/>
</dbReference>
<dbReference type="PANTHER" id="PTHR44666">
    <property type="entry name" value="WD REPEAT-CONTAINING PROTEIN 53"/>
    <property type="match status" value="1"/>
</dbReference>
<feature type="DNA-binding region" description="Homeobox" evidence="3">
    <location>
        <begin position="451"/>
        <end position="510"/>
    </location>
</feature>
<dbReference type="InterPro" id="IPR019775">
    <property type="entry name" value="WD40_repeat_CS"/>
</dbReference>
<organism evidence="7 8">
    <name type="scientific">Planoprotostelium fungivorum</name>
    <dbReference type="NCBI Taxonomy" id="1890364"/>
    <lineage>
        <taxon>Eukaryota</taxon>
        <taxon>Amoebozoa</taxon>
        <taxon>Evosea</taxon>
        <taxon>Variosea</taxon>
        <taxon>Cavosteliida</taxon>
        <taxon>Cavosteliaceae</taxon>
        <taxon>Planoprotostelium</taxon>
    </lineage>
</organism>
<dbReference type="STRING" id="1890364.A0A2P6NY37"/>
<dbReference type="Pfam" id="PF00400">
    <property type="entry name" value="WD40"/>
    <property type="match status" value="3"/>
</dbReference>
<dbReference type="FunCoup" id="A0A2P6NY37">
    <property type="interactions" value="69"/>
</dbReference>
<comment type="subcellular location">
    <subcellularLocation>
        <location evidence="3 5">Nucleus</location>
    </subcellularLocation>
</comment>
<dbReference type="CDD" id="cd00086">
    <property type="entry name" value="homeodomain"/>
    <property type="match status" value="1"/>
</dbReference>
<feature type="repeat" description="WD" evidence="4">
    <location>
        <begin position="302"/>
        <end position="330"/>
    </location>
</feature>
<evidence type="ECO:0000313" key="8">
    <source>
        <dbReference type="Proteomes" id="UP000241769"/>
    </source>
</evidence>
<dbReference type="OrthoDB" id="2161379at2759"/>
<dbReference type="InterPro" id="IPR020472">
    <property type="entry name" value="WD40_PAC1"/>
</dbReference>
<dbReference type="InterPro" id="IPR036322">
    <property type="entry name" value="WD40_repeat_dom_sf"/>
</dbReference>
<evidence type="ECO:0000256" key="4">
    <source>
        <dbReference type="PROSITE-ProRule" id="PRU00221"/>
    </source>
</evidence>
<dbReference type="EMBL" id="MDYQ01000007">
    <property type="protein sequence ID" value="PRP88874.1"/>
    <property type="molecule type" value="Genomic_DNA"/>
</dbReference>
<name>A0A2P6NY37_9EUKA</name>
<dbReference type="InterPro" id="IPR009057">
    <property type="entry name" value="Homeodomain-like_sf"/>
</dbReference>
<protein>
    <recommendedName>
        <fullName evidence="6">Homeobox domain-containing protein</fullName>
    </recommendedName>
</protein>
<evidence type="ECO:0000256" key="2">
    <source>
        <dbReference type="ARBA" id="ARBA00022737"/>
    </source>
</evidence>
<accession>A0A2P6NY37</accession>
<evidence type="ECO:0000259" key="6">
    <source>
        <dbReference type="PROSITE" id="PS50071"/>
    </source>
</evidence>
<dbReference type="PROSITE" id="PS50071">
    <property type="entry name" value="HOMEOBOX_2"/>
    <property type="match status" value="1"/>
</dbReference>
<dbReference type="InterPro" id="IPR015943">
    <property type="entry name" value="WD40/YVTN_repeat-like_dom_sf"/>
</dbReference>
<keyword evidence="3 5" id="KW-0539">Nucleus</keyword>
<dbReference type="InterPro" id="IPR001356">
    <property type="entry name" value="HD"/>
</dbReference>
<evidence type="ECO:0000256" key="3">
    <source>
        <dbReference type="PROSITE-ProRule" id="PRU00108"/>
    </source>
</evidence>
<proteinExistence type="predicted"/>
<keyword evidence="1 4" id="KW-0853">WD repeat</keyword>
<evidence type="ECO:0000313" key="7">
    <source>
        <dbReference type="EMBL" id="PRP88874.1"/>
    </source>
</evidence>
<dbReference type="SUPFAM" id="SSF50978">
    <property type="entry name" value="WD40 repeat-like"/>
    <property type="match status" value="1"/>
</dbReference>
<keyword evidence="3 5" id="KW-0371">Homeobox</keyword>
<evidence type="ECO:0000256" key="5">
    <source>
        <dbReference type="RuleBase" id="RU000682"/>
    </source>
</evidence>
<dbReference type="PRINTS" id="PR00320">
    <property type="entry name" value="GPROTEINBRPT"/>
</dbReference>
<dbReference type="PANTHER" id="PTHR44666:SF1">
    <property type="entry name" value="WD REPEAT-CONTAINING PROTEIN 53"/>
    <property type="match status" value="1"/>
</dbReference>
<keyword evidence="2" id="KW-0677">Repeat</keyword>
<dbReference type="SMART" id="SM00389">
    <property type="entry name" value="HOX"/>
    <property type="match status" value="1"/>
</dbReference>
<reference evidence="7 8" key="1">
    <citation type="journal article" date="2018" name="Genome Biol. Evol.">
        <title>Multiple Roots of Fruiting Body Formation in Amoebozoa.</title>
        <authorList>
            <person name="Hillmann F."/>
            <person name="Forbes G."/>
            <person name="Novohradska S."/>
            <person name="Ferling I."/>
            <person name="Riege K."/>
            <person name="Groth M."/>
            <person name="Westermann M."/>
            <person name="Marz M."/>
            <person name="Spaller T."/>
            <person name="Winckler T."/>
            <person name="Schaap P."/>
            <person name="Glockner G."/>
        </authorList>
    </citation>
    <scope>NUCLEOTIDE SEQUENCE [LARGE SCALE GENOMIC DNA]</scope>
    <source>
        <strain evidence="7 8">Jena</strain>
    </source>
</reference>
<gene>
    <name evidence="7" type="ORF">PROFUN_00342</name>
</gene>
<dbReference type="GO" id="GO:0005634">
    <property type="term" value="C:nucleus"/>
    <property type="evidence" value="ECO:0007669"/>
    <property type="project" value="UniProtKB-SubCell"/>
</dbReference>
<keyword evidence="8" id="KW-1185">Reference proteome</keyword>
<dbReference type="SUPFAM" id="SSF46689">
    <property type="entry name" value="Homeodomain-like"/>
    <property type="match status" value="1"/>
</dbReference>
<dbReference type="AlphaFoldDB" id="A0A2P6NY37"/>
<dbReference type="SMART" id="SM00320">
    <property type="entry name" value="WD40"/>
    <property type="match status" value="5"/>
</dbReference>
<dbReference type="InParanoid" id="A0A2P6NY37"/>